<protein>
    <submittedName>
        <fullName evidence="1">10185_t:CDS:1</fullName>
    </submittedName>
</protein>
<sequence>MEADRRSLIDAYILEAVELDLDKKEEKTYDETTDRLAVYPEKEQVVGTSIVASPTFCTIEAKRDEAFSAGEGEALGQMLALRQKCRSPIHGCLTDGMRWTFYYYYVDEELLPKQDLYR</sequence>
<evidence type="ECO:0000313" key="2">
    <source>
        <dbReference type="Proteomes" id="UP000789572"/>
    </source>
</evidence>
<evidence type="ECO:0000313" key="1">
    <source>
        <dbReference type="EMBL" id="CAG8605576.1"/>
    </source>
</evidence>
<dbReference type="Proteomes" id="UP000789572">
    <property type="component" value="Unassembled WGS sequence"/>
</dbReference>
<comment type="caution">
    <text evidence="1">The sequence shown here is derived from an EMBL/GenBank/DDBJ whole genome shotgun (WGS) entry which is preliminary data.</text>
</comment>
<dbReference type="OrthoDB" id="2324364at2759"/>
<organism evidence="1 2">
    <name type="scientific">Paraglomus occultum</name>
    <dbReference type="NCBI Taxonomy" id="144539"/>
    <lineage>
        <taxon>Eukaryota</taxon>
        <taxon>Fungi</taxon>
        <taxon>Fungi incertae sedis</taxon>
        <taxon>Mucoromycota</taxon>
        <taxon>Glomeromycotina</taxon>
        <taxon>Glomeromycetes</taxon>
        <taxon>Paraglomerales</taxon>
        <taxon>Paraglomeraceae</taxon>
        <taxon>Paraglomus</taxon>
    </lineage>
</organism>
<dbReference type="AlphaFoldDB" id="A0A9N9CL08"/>
<accession>A0A9N9CL08</accession>
<keyword evidence="2" id="KW-1185">Reference proteome</keyword>
<gene>
    <name evidence="1" type="ORF">POCULU_LOCUS7692</name>
</gene>
<reference evidence="1" key="1">
    <citation type="submission" date="2021-06" db="EMBL/GenBank/DDBJ databases">
        <authorList>
            <person name="Kallberg Y."/>
            <person name="Tangrot J."/>
            <person name="Rosling A."/>
        </authorList>
    </citation>
    <scope>NUCLEOTIDE SEQUENCE</scope>
    <source>
        <strain evidence="1">IA702</strain>
    </source>
</reference>
<name>A0A9N9CL08_9GLOM</name>
<dbReference type="EMBL" id="CAJVPJ010001847">
    <property type="protein sequence ID" value="CAG8605576.1"/>
    <property type="molecule type" value="Genomic_DNA"/>
</dbReference>
<proteinExistence type="predicted"/>